<dbReference type="InterPro" id="IPR012361">
    <property type="entry name" value="GalT_short"/>
</dbReference>
<reference evidence="3" key="1">
    <citation type="submission" date="2018-06" db="EMBL/GenBank/DDBJ databases">
        <authorList>
            <consortium name="Pathogen Informatics"/>
            <person name="Doyle S."/>
        </authorList>
    </citation>
    <scope>NUCLEOTIDE SEQUENCE [LARGE SCALE GENOMIC DNA]</scope>
    <source>
        <strain evidence="3">NCTC13765</strain>
    </source>
</reference>
<dbReference type="OrthoDB" id="1803128at2"/>
<dbReference type="Proteomes" id="UP000254634">
    <property type="component" value="Unassembled WGS sequence"/>
</dbReference>
<evidence type="ECO:0000259" key="2">
    <source>
        <dbReference type="Pfam" id="PF20956"/>
    </source>
</evidence>
<gene>
    <name evidence="3" type="ORF">NCTC13765_00354</name>
</gene>
<proteinExistence type="predicted"/>
<sequence length="253" mass="29648">MNDLIFNPYIAKEKPNNKDVCPFCAKDNLGKILDQTKNFLWLENKYPTLEDTYQTLIIESEEHLGDVSTYSDCYVTELFHYAIEKWQEIIETGQYKSVVLFKNFGPLSGGSLRHPHMQIVGMKTIDAYEELKEQHFAGLEVVAESESSAAFNLSLSPIMGYSEFNIRASKERIDLLALMTKQVTHFLLTDYFNGRCQSYNLFFYQWKGQYICKVVPRFIASPYFLGYKIPQRHSIERLEEIKREFLIYQQNYT</sequence>
<accession>A0A380KVF3</accession>
<dbReference type="InterPro" id="IPR046322">
    <property type="entry name" value="DUF4931"/>
</dbReference>
<name>A0A380KVF3_9STRE</name>
<evidence type="ECO:0000313" key="4">
    <source>
        <dbReference type="Proteomes" id="UP000254634"/>
    </source>
</evidence>
<dbReference type="EMBL" id="UHFR01000005">
    <property type="protein sequence ID" value="SUN75913.1"/>
    <property type="molecule type" value="Genomic_DNA"/>
</dbReference>
<dbReference type="InterPro" id="IPR036265">
    <property type="entry name" value="HIT-like_sf"/>
</dbReference>
<dbReference type="Pfam" id="PF20956">
    <property type="entry name" value="DUF4931_C"/>
    <property type="match status" value="1"/>
</dbReference>
<dbReference type="STRING" id="1123307.GCA_000380065_00571"/>
<protein>
    <recommendedName>
        <fullName evidence="5">Galactose-1-phosphate uridylyltransferase</fullName>
    </recommendedName>
</protein>
<dbReference type="Pfam" id="PF16285">
    <property type="entry name" value="DUF4931_N"/>
    <property type="match status" value="1"/>
</dbReference>
<dbReference type="Gene3D" id="3.30.428.10">
    <property type="entry name" value="HIT-like"/>
    <property type="match status" value="1"/>
</dbReference>
<evidence type="ECO:0000259" key="1">
    <source>
        <dbReference type="Pfam" id="PF16285"/>
    </source>
</evidence>
<keyword evidence="4" id="KW-1185">Reference proteome</keyword>
<dbReference type="SUPFAM" id="SSF54197">
    <property type="entry name" value="HIT-like"/>
    <property type="match status" value="1"/>
</dbReference>
<dbReference type="InterPro" id="IPR049285">
    <property type="entry name" value="DUF4931_C"/>
</dbReference>
<dbReference type="PIRSF" id="PIRSF031505">
    <property type="entry name" value="GalT_short"/>
    <property type="match status" value="1"/>
</dbReference>
<feature type="domain" description="DUF4931" evidence="1">
    <location>
        <begin position="6"/>
        <end position="125"/>
    </location>
</feature>
<evidence type="ECO:0000313" key="3">
    <source>
        <dbReference type="EMBL" id="SUN75913.1"/>
    </source>
</evidence>
<organism evidence="3 4">
    <name type="scientific">Streptococcus massiliensis</name>
    <dbReference type="NCBI Taxonomy" id="313439"/>
    <lineage>
        <taxon>Bacteria</taxon>
        <taxon>Bacillati</taxon>
        <taxon>Bacillota</taxon>
        <taxon>Bacilli</taxon>
        <taxon>Lactobacillales</taxon>
        <taxon>Streptococcaceae</taxon>
        <taxon>Streptococcus</taxon>
    </lineage>
</organism>
<dbReference type="AlphaFoldDB" id="A0A380KVF3"/>
<evidence type="ECO:0008006" key="5">
    <source>
        <dbReference type="Google" id="ProtNLM"/>
    </source>
</evidence>
<feature type="domain" description="DUF4931" evidence="2">
    <location>
        <begin position="129"/>
        <end position="243"/>
    </location>
</feature>
<dbReference type="RefSeq" id="WP_018371260.1">
    <property type="nucleotide sequence ID" value="NZ_UHFR01000005.1"/>
</dbReference>